<feature type="transmembrane region" description="Helical" evidence="8">
    <location>
        <begin position="65"/>
        <end position="85"/>
    </location>
</feature>
<feature type="transmembrane region" description="Helical" evidence="8">
    <location>
        <begin position="172"/>
        <end position="191"/>
    </location>
</feature>
<reference evidence="10" key="1">
    <citation type="journal article" date="2014" name="Genome Biol. Evol.">
        <title>Pangenome evidence for extensive interdomain horizontal transfer affecting lineage core and shell genes in uncultured planktonic thaumarchaeota and euryarchaeota.</title>
        <authorList>
            <person name="Deschamps P."/>
            <person name="Zivanovic Y."/>
            <person name="Moreira D."/>
            <person name="Rodriguez-Valera F."/>
            <person name="Lopez-Garcia P."/>
        </authorList>
    </citation>
    <scope>NUCLEOTIDE SEQUENCE</scope>
</reference>
<keyword evidence="2" id="KW-0813">Transport</keyword>
<dbReference type="InterPro" id="IPR047817">
    <property type="entry name" value="ABC2_TM_bact-type"/>
</dbReference>
<evidence type="ECO:0000256" key="5">
    <source>
        <dbReference type="ARBA" id="ARBA00022692"/>
    </source>
</evidence>
<keyword evidence="3" id="KW-1003">Cell membrane</keyword>
<sequence length="258" mass="29198">MTSIREEMWKTRGILFNFAVYDLKIRYRNSILGVLWSFIEPLLLLAVLFVVFSTMFKFEIPNFPIYLLLGIVCYRFFQNGTTLALNSLTNRSSTITQIYFPRSIPGLSAGITSAIMLVFELMVLGIFMAAFQFIPTITILLLPLVLMLELLLILGIALPLSVLNAKFKDTEFIWGVVLSAGFFLTPIFYQFDMLPEAIQNVLQFSPMVQIVTMAHHVVLYGMLPSVNTVLYAVGSISAITVIGYLIFRKYQAKIAEDM</sequence>
<comment type="subcellular location">
    <subcellularLocation>
        <location evidence="1">Cell inner membrane</location>
        <topology evidence="1">Multi-pass membrane protein</topology>
    </subcellularLocation>
</comment>
<dbReference type="PRINTS" id="PR00164">
    <property type="entry name" value="ABC2TRNSPORT"/>
</dbReference>
<dbReference type="InterPro" id="IPR000412">
    <property type="entry name" value="ABC_2_transport"/>
</dbReference>
<evidence type="ECO:0000256" key="2">
    <source>
        <dbReference type="ARBA" id="ARBA00022448"/>
    </source>
</evidence>
<dbReference type="GO" id="GO:0140359">
    <property type="term" value="F:ABC-type transporter activity"/>
    <property type="evidence" value="ECO:0007669"/>
    <property type="project" value="InterPro"/>
</dbReference>
<protein>
    <submittedName>
        <fullName evidence="10">Polysaccharide ABC transporter permease (ABC-2.P)</fullName>
    </submittedName>
</protein>
<feature type="transmembrane region" description="Helical" evidence="8">
    <location>
        <begin position="137"/>
        <end position="160"/>
    </location>
</feature>
<name>A0A075HNC0_9ARCH</name>
<accession>A0A075HNC0</accession>
<evidence type="ECO:0000259" key="9">
    <source>
        <dbReference type="PROSITE" id="PS51012"/>
    </source>
</evidence>
<feature type="domain" description="ABC transmembrane type-2" evidence="9">
    <location>
        <begin position="32"/>
        <end position="250"/>
    </location>
</feature>
<dbReference type="AlphaFoldDB" id="A0A075HNC0"/>
<evidence type="ECO:0000256" key="4">
    <source>
        <dbReference type="ARBA" id="ARBA00022519"/>
    </source>
</evidence>
<dbReference type="PROSITE" id="PS51012">
    <property type="entry name" value="ABC_TM2"/>
    <property type="match status" value="1"/>
</dbReference>
<keyword evidence="6 8" id="KW-1133">Transmembrane helix</keyword>
<evidence type="ECO:0000256" key="6">
    <source>
        <dbReference type="ARBA" id="ARBA00022989"/>
    </source>
</evidence>
<feature type="transmembrane region" description="Helical" evidence="8">
    <location>
        <begin position="31"/>
        <end position="53"/>
    </location>
</feature>
<evidence type="ECO:0000256" key="8">
    <source>
        <dbReference type="SAM" id="Phobius"/>
    </source>
</evidence>
<keyword evidence="5 8" id="KW-0812">Transmembrane</keyword>
<feature type="transmembrane region" description="Helical" evidence="8">
    <location>
        <begin position="229"/>
        <end position="247"/>
    </location>
</feature>
<evidence type="ECO:0000256" key="7">
    <source>
        <dbReference type="ARBA" id="ARBA00023136"/>
    </source>
</evidence>
<dbReference type="PANTHER" id="PTHR30413">
    <property type="entry name" value="INNER MEMBRANE TRANSPORT PERMEASE"/>
    <property type="match status" value="1"/>
</dbReference>
<dbReference type="Pfam" id="PF01061">
    <property type="entry name" value="ABC2_membrane"/>
    <property type="match status" value="1"/>
</dbReference>
<keyword evidence="4" id="KW-0997">Cell inner membrane</keyword>
<gene>
    <name evidence="10" type="primary">ABC-2.P</name>
</gene>
<evidence type="ECO:0000256" key="3">
    <source>
        <dbReference type="ARBA" id="ARBA00022475"/>
    </source>
</evidence>
<dbReference type="EMBL" id="KF901064">
    <property type="protein sequence ID" value="AIF16785.1"/>
    <property type="molecule type" value="Genomic_DNA"/>
</dbReference>
<organism evidence="10">
    <name type="scientific">uncultured marine thaumarchaeote KM3_74_H09</name>
    <dbReference type="NCBI Taxonomy" id="1456276"/>
    <lineage>
        <taxon>Archaea</taxon>
        <taxon>Nitrososphaerota</taxon>
        <taxon>environmental samples</taxon>
    </lineage>
</organism>
<dbReference type="InterPro" id="IPR013525">
    <property type="entry name" value="ABC2_TM"/>
</dbReference>
<evidence type="ECO:0000256" key="1">
    <source>
        <dbReference type="ARBA" id="ARBA00004429"/>
    </source>
</evidence>
<feature type="transmembrane region" description="Helical" evidence="8">
    <location>
        <begin position="106"/>
        <end position="131"/>
    </location>
</feature>
<proteinExistence type="predicted"/>
<evidence type="ECO:0000313" key="10">
    <source>
        <dbReference type="EMBL" id="AIF16785.1"/>
    </source>
</evidence>
<dbReference type="PANTHER" id="PTHR30413:SF8">
    <property type="entry name" value="TRANSPORT PERMEASE PROTEIN"/>
    <property type="match status" value="1"/>
</dbReference>
<keyword evidence="7 8" id="KW-0472">Membrane</keyword>
<dbReference type="GO" id="GO:0043190">
    <property type="term" value="C:ATP-binding cassette (ABC) transporter complex"/>
    <property type="evidence" value="ECO:0007669"/>
    <property type="project" value="InterPro"/>
</dbReference>
<dbReference type="GO" id="GO:0015920">
    <property type="term" value="P:lipopolysaccharide transport"/>
    <property type="evidence" value="ECO:0007669"/>
    <property type="project" value="TreeGrafter"/>
</dbReference>